<dbReference type="SUPFAM" id="SSF56815">
    <property type="entry name" value="Sec1/munc18-like (SM) proteins"/>
    <property type="match status" value="1"/>
</dbReference>
<dbReference type="Gene3D" id="3.40.50.1910">
    <property type="match status" value="1"/>
</dbReference>
<sequence length="582" mass="65759">MDLLAAAQTYIRQMVPDDGSLKILLLDAETTQIVSMVFSQSQLLQRQVYLVDRLDNNREKMKHLKCIVFIRPTQESIRNLAQELYAPCYGEYHVYTSNIISKSGLEQIAEADDLELVTKVIELFADQLVVSPSLFSLNITIPRLLEFGSSPTQWNPQALDRATQGILATLLALKKKPVIRYQSNSERARKLASYVQQSVQAERPLFDFRASDTPPILLFLDRKNDPVTPLLLPWTYQAMVHELLNIQNGTVDLSNVPDIRPELKQIVLTEESDPFFKRNVFLNFGDLGSTIKDYVDHFQAKTQSNKQIESIADMKRFVEDYPEFRRLSGNVSKHVTLVSELSRKVESESLLDVSELEQSLACNDAHNQDLKTLQSLIQSSKVTDDAKVRLVALYALRYEGNPNNQIRVLMELLVTLGVPKEKTDVISTLLRVAGASQRLHDPYSSDSIFSRARSGFTGLKGVENVYTQHLPLLEKILSWLIKGKLRMDQYPYADGSTSVPQSTVSTKERPQDIIVFMVGGVTYEEALLIHKISETMPGVRIVLGGTSILRSQLYLDQLREASAQWQTPAGHTARERLSHRVA</sequence>
<dbReference type="InterPro" id="IPR001619">
    <property type="entry name" value="Sec1-like"/>
</dbReference>
<keyword evidence="3" id="KW-1185">Reference proteome</keyword>
<dbReference type="Proteomes" id="UP000095023">
    <property type="component" value="Unassembled WGS sequence"/>
</dbReference>
<dbReference type="EMBL" id="KV453841">
    <property type="protein sequence ID" value="ODV92477.1"/>
    <property type="molecule type" value="Genomic_DNA"/>
</dbReference>
<evidence type="ECO:0000313" key="2">
    <source>
        <dbReference type="EMBL" id="ODV92477.1"/>
    </source>
</evidence>
<dbReference type="PIRSF" id="PIRSF005715">
    <property type="entry name" value="VPS45_Sec1"/>
    <property type="match status" value="1"/>
</dbReference>
<dbReference type="AlphaFoldDB" id="A0A1E4TL76"/>
<dbReference type="InterPro" id="IPR043127">
    <property type="entry name" value="Sec-1-like_dom3a"/>
</dbReference>
<evidence type="ECO:0000313" key="3">
    <source>
        <dbReference type="Proteomes" id="UP000095023"/>
    </source>
</evidence>
<dbReference type="Gene3D" id="1.25.40.60">
    <property type="match status" value="1"/>
</dbReference>
<dbReference type="InterPro" id="IPR027482">
    <property type="entry name" value="Sec1-like_dom2"/>
</dbReference>
<reference evidence="3" key="1">
    <citation type="submission" date="2016-02" db="EMBL/GenBank/DDBJ databases">
        <title>Comparative genomics of biotechnologically important yeasts.</title>
        <authorList>
            <consortium name="DOE Joint Genome Institute"/>
            <person name="Riley R."/>
            <person name="Haridas S."/>
            <person name="Wolfe K.H."/>
            <person name="Lopes M.R."/>
            <person name="Hittinger C.T."/>
            <person name="Goker M."/>
            <person name="Salamov A."/>
            <person name="Wisecaver J."/>
            <person name="Long T.M."/>
            <person name="Aerts A.L."/>
            <person name="Barry K."/>
            <person name="Choi C."/>
            <person name="Clum A."/>
            <person name="Coughlan A.Y."/>
            <person name="Deshpande S."/>
            <person name="Douglass A.P."/>
            <person name="Hanson S.J."/>
            <person name="Klenk H.-P."/>
            <person name="Labutti K."/>
            <person name="Lapidus A."/>
            <person name="Lindquist E."/>
            <person name="Lipzen A."/>
            <person name="Meier-Kolthoff J.P."/>
            <person name="Ohm R.A."/>
            <person name="Otillar R.P."/>
            <person name="Pangilinan J."/>
            <person name="Peng Y."/>
            <person name="Rokas A."/>
            <person name="Rosa C.A."/>
            <person name="Scheuner C."/>
            <person name="Sibirny A.A."/>
            <person name="Slot J.C."/>
            <person name="Stielow J.B."/>
            <person name="Sun H."/>
            <person name="Kurtzman C.P."/>
            <person name="Blackwell M."/>
            <person name="Jeffries T.W."/>
            <person name="Grigoriev I.V."/>
        </authorList>
    </citation>
    <scope>NUCLEOTIDE SEQUENCE [LARGE SCALE GENOMIC DNA]</scope>
    <source>
        <strain evidence="3">NRRL Y-17796</strain>
    </source>
</reference>
<organism evidence="2 3">
    <name type="scientific">Tortispora caseinolytica NRRL Y-17796</name>
    <dbReference type="NCBI Taxonomy" id="767744"/>
    <lineage>
        <taxon>Eukaryota</taxon>
        <taxon>Fungi</taxon>
        <taxon>Dikarya</taxon>
        <taxon>Ascomycota</taxon>
        <taxon>Saccharomycotina</taxon>
        <taxon>Trigonopsidomycetes</taxon>
        <taxon>Trigonopsidales</taxon>
        <taxon>Trigonopsidaceae</taxon>
        <taxon>Tortispora</taxon>
    </lineage>
</organism>
<dbReference type="InterPro" id="IPR036045">
    <property type="entry name" value="Sec1-like_sf"/>
</dbReference>
<gene>
    <name evidence="2" type="ORF">CANCADRAFT_87224</name>
</gene>
<dbReference type="GO" id="GO:0016192">
    <property type="term" value="P:vesicle-mediated transport"/>
    <property type="evidence" value="ECO:0007669"/>
    <property type="project" value="InterPro"/>
</dbReference>
<evidence type="ECO:0000256" key="1">
    <source>
        <dbReference type="ARBA" id="ARBA00009884"/>
    </source>
</evidence>
<dbReference type="InterPro" id="IPR043154">
    <property type="entry name" value="Sec-1-like_dom1"/>
</dbReference>
<proteinExistence type="inferred from homology"/>
<dbReference type="Gene3D" id="3.40.50.2060">
    <property type="match status" value="1"/>
</dbReference>
<comment type="similarity">
    <text evidence="1">Belongs to the STXBP/unc-18/SEC1 family.</text>
</comment>
<evidence type="ECO:0008006" key="4">
    <source>
        <dbReference type="Google" id="ProtNLM"/>
    </source>
</evidence>
<dbReference type="Gene3D" id="3.90.830.10">
    <property type="entry name" value="Syntaxin Binding Protein 1, Chain A, domain 2"/>
    <property type="match status" value="1"/>
</dbReference>
<dbReference type="OrthoDB" id="10266265at2759"/>
<accession>A0A1E4TL76</accession>
<dbReference type="PANTHER" id="PTHR11679">
    <property type="entry name" value="VESICLE PROTEIN SORTING-ASSOCIATED"/>
    <property type="match status" value="1"/>
</dbReference>
<name>A0A1E4TL76_9ASCO</name>
<dbReference type="Pfam" id="PF00995">
    <property type="entry name" value="Sec1"/>
    <property type="match status" value="1"/>
</dbReference>
<protein>
    <recommendedName>
        <fullName evidence="4">Vacuolar protein sorting-associated protein 45</fullName>
    </recommendedName>
</protein>